<evidence type="ECO:0000313" key="7">
    <source>
        <dbReference type="Proteomes" id="UP001224775"/>
    </source>
</evidence>
<evidence type="ECO:0000256" key="3">
    <source>
        <dbReference type="SAM" id="Coils"/>
    </source>
</evidence>
<feature type="domain" description="Protein kinase" evidence="4">
    <location>
        <begin position="532"/>
        <end position="862"/>
    </location>
</feature>
<dbReference type="GO" id="GO:0004674">
    <property type="term" value="F:protein serine/threonine kinase activity"/>
    <property type="evidence" value="ECO:0007669"/>
    <property type="project" value="TreeGrafter"/>
</dbReference>
<dbReference type="PANTHER" id="PTHR44167:SF18">
    <property type="entry name" value="PROTEIN KINASE DOMAIN-CONTAINING PROTEIN"/>
    <property type="match status" value="1"/>
</dbReference>
<keyword evidence="7" id="KW-1185">Reference proteome</keyword>
<dbReference type="PROSITE" id="PS50011">
    <property type="entry name" value="PROTEIN_KINASE_DOM"/>
    <property type="match status" value="1"/>
</dbReference>
<evidence type="ECO:0000256" key="2">
    <source>
        <dbReference type="ARBA" id="ARBA00024334"/>
    </source>
</evidence>
<dbReference type="Gene3D" id="1.25.40.20">
    <property type="entry name" value="Ankyrin repeat-containing domain"/>
    <property type="match status" value="1"/>
</dbReference>
<dbReference type="InterPro" id="IPR000719">
    <property type="entry name" value="Prot_kinase_dom"/>
</dbReference>
<dbReference type="SUPFAM" id="SSF47473">
    <property type="entry name" value="EF-hand"/>
    <property type="match status" value="1"/>
</dbReference>
<dbReference type="PROSITE" id="PS00018">
    <property type="entry name" value="EF_HAND_1"/>
    <property type="match status" value="1"/>
</dbReference>
<dbReference type="PANTHER" id="PTHR44167">
    <property type="entry name" value="OVARIAN-SPECIFIC SERINE/THREONINE-PROTEIN KINASE LOK-RELATED"/>
    <property type="match status" value="1"/>
</dbReference>
<organism evidence="6 7">
    <name type="scientific">Skeletonema marinoi</name>
    <dbReference type="NCBI Taxonomy" id="267567"/>
    <lineage>
        <taxon>Eukaryota</taxon>
        <taxon>Sar</taxon>
        <taxon>Stramenopiles</taxon>
        <taxon>Ochrophyta</taxon>
        <taxon>Bacillariophyta</taxon>
        <taxon>Coscinodiscophyceae</taxon>
        <taxon>Thalassiosirophycidae</taxon>
        <taxon>Thalassiosirales</taxon>
        <taxon>Skeletonemataceae</taxon>
        <taxon>Skeletonema</taxon>
        <taxon>Skeletonema marinoi-dohrnii complex</taxon>
    </lineage>
</organism>
<accession>A0AAD8XVE7</accession>
<feature type="domain" description="EF-hand" evidence="5">
    <location>
        <begin position="475"/>
        <end position="510"/>
    </location>
</feature>
<dbReference type="InterPro" id="IPR036770">
    <property type="entry name" value="Ankyrin_rpt-contain_sf"/>
</dbReference>
<dbReference type="InterPro" id="IPR002048">
    <property type="entry name" value="EF_hand_dom"/>
</dbReference>
<dbReference type="SUPFAM" id="SSF48403">
    <property type="entry name" value="Ankyrin repeat"/>
    <property type="match status" value="1"/>
</dbReference>
<reference evidence="6" key="1">
    <citation type="submission" date="2023-06" db="EMBL/GenBank/DDBJ databases">
        <title>Survivors Of The Sea: Transcriptome response of Skeletonema marinoi to long-term dormancy.</title>
        <authorList>
            <person name="Pinder M.I.M."/>
            <person name="Kourtchenko O."/>
            <person name="Robertson E.K."/>
            <person name="Larsson T."/>
            <person name="Maumus F."/>
            <person name="Osuna-Cruz C.M."/>
            <person name="Vancaester E."/>
            <person name="Stenow R."/>
            <person name="Vandepoele K."/>
            <person name="Ploug H."/>
            <person name="Bruchert V."/>
            <person name="Godhe A."/>
            <person name="Topel M."/>
        </authorList>
    </citation>
    <scope>NUCLEOTIDE SEQUENCE</scope>
    <source>
        <strain evidence="6">R05AC</strain>
    </source>
</reference>
<proteinExistence type="inferred from homology"/>
<keyword evidence="6" id="KW-0808">Transferase</keyword>
<dbReference type="PROSITE" id="PS50222">
    <property type="entry name" value="EF_HAND_2"/>
    <property type="match status" value="1"/>
</dbReference>
<protein>
    <submittedName>
        <fullName evidence="6">Serine/threonine-protein kinase</fullName>
        <ecNumber evidence="6">2.7.11.-</ecNumber>
    </submittedName>
</protein>
<dbReference type="AlphaFoldDB" id="A0AAD8XVE7"/>
<name>A0AAD8XVE7_9STRA</name>
<dbReference type="GO" id="GO:0005509">
    <property type="term" value="F:calcium ion binding"/>
    <property type="evidence" value="ECO:0007669"/>
    <property type="project" value="InterPro"/>
</dbReference>
<dbReference type="GO" id="GO:0005737">
    <property type="term" value="C:cytoplasm"/>
    <property type="evidence" value="ECO:0007669"/>
    <property type="project" value="TreeGrafter"/>
</dbReference>
<dbReference type="GO" id="GO:0005634">
    <property type="term" value="C:nucleus"/>
    <property type="evidence" value="ECO:0007669"/>
    <property type="project" value="TreeGrafter"/>
</dbReference>
<comment type="caution">
    <text evidence="6">The sequence shown here is derived from an EMBL/GenBank/DDBJ whole genome shotgun (WGS) entry which is preliminary data.</text>
</comment>
<comment type="similarity">
    <text evidence="2">Belongs to the protein kinase superfamily. Ser/Thr protein kinase family. CDPK subfamily.</text>
</comment>
<dbReference type="Gene3D" id="1.10.510.10">
    <property type="entry name" value="Transferase(Phosphotransferase) domain 1"/>
    <property type="match status" value="1"/>
</dbReference>
<evidence type="ECO:0000259" key="5">
    <source>
        <dbReference type="PROSITE" id="PS50222"/>
    </source>
</evidence>
<dbReference type="SMART" id="SM00220">
    <property type="entry name" value="S_TKc"/>
    <property type="match status" value="1"/>
</dbReference>
<dbReference type="GO" id="GO:0044773">
    <property type="term" value="P:mitotic DNA damage checkpoint signaling"/>
    <property type="evidence" value="ECO:0007669"/>
    <property type="project" value="TreeGrafter"/>
</dbReference>
<dbReference type="InterPro" id="IPR011009">
    <property type="entry name" value="Kinase-like_dom_sf"/>
</dbReference>
<evidence type="ECO:0000259" key="4">
    <source>
        <dbReference type="PROSITE" id="PS50011"/>
    </source>
</evidence>
<dbReference type="Proteomes" id="UP001224775">
    <property type="component" value="Unassembled WGS sequence"/>
</dbReference>
<evidence type="ECO:0000256" key="1">
    <source>
        <dbReference type="ARBA" id="ARBA00022837"/>
    </source>
</evidence>
<dbReference type="EC" id="2.7.11.-" evidence="6"/>
<keyword evidence="3" id="KW-0175">Coiled coil</keyword>
<dbReference type="InterPro" id="IPR011992">
    <property type="entry name" value="EF-hand-dom_pair"/>
</dbReference>
<keyword evidence="6" id="KW-0418">Kinase</keyword>
<evidence type="ECO:0000313" key="6">
    <source>
        <dbReference type="EMBL" id="KAK1734314.1"/>
    </source>
</evidence>
<gene>
    <name evidence="6" type="ORF">QTG54_015081</name>
</gene>
<dbReference type="InterPro" id="IPR018247">
    <property type="entry name" value="EF_Hand_1_Ca_BS"/>
</dbReference>
<dbReference type="Pfam" id="PF00069">
    <property type="entry name" value="Pkinase"/>
    <property type="match status" value="1"/>
</dbReference>
<sequence>MEALDWLWKNNPSVEDAKAFIKNHPDALMGVDDDDDDIIVPLHLHKAIQHRASDEVILLLLEACPQAAKKLDFYSSGHNVLHLAIGVDKDTMCSEKVIKSLLNAHPGAASERNSVTENLPLHDAVNKNASEGIILLLLNAYPQAAFVEMKDGRLLVEICLEKKASDDLMREICKVRVRINGLLPLGVVLTKRSSDDIVLAVLEAYPEAAGKRFSTNCDECILPLHIANEDNHSEEVKDALRHAYPDAEKENPFETTHQLHKLLENESSDPVFGDVEDLIKKYPEALGKRGRDGRLPFHIAIDRIAPPDVTWRLFQAYPQAGKEKMKEGRLPIEVFAERKETKDWPQEYLTITATGLLKNDMPVSIEDGTPAEHSGSWHACISYNTETATCAVRDVLLDSKKRDTIGKHGGGFGKHIHALADACDYQGRTALGLASKESREVIYEYLLFCGRYKLRIGPPEHRTATSVVLRAQDLAEQVDYGVIFDKADNDGNGKLDRKELSSIADSIGLNPGMFVKGSGKSTTTILKEEFVAICKRQLGDGPREVVIKLMQSKDHWERECNARKDYELESKYVVSALSNIPSEDAIAKAVRDGEGGLDIIRETYLDNIELGIYAIVMEAGDRNLFHMFHQEQPNIDTVRHILRQVFEAVEHMHEKNLMHGDIKMVNIVRFRIDNKLRLIDLDASAEISVVEDSFAGAKFSSAILPPEMIERIETDEKLEKFNKYWVGIDDDLKVSPKPYEKHGVKGHYVVKSFRTEEGKPVEKGLPYTLVDASRSIDLWSLGVLAFTLLTGEPLIPSTRDDNCASGNAMHFLYSWGTQPEVLEEFFKKIPDEAARDLVWNLLQYEPAKRESIAILLKEHCFFNKQSVDLKKELTDINANLKDAAKNRKDARALLERMDANIEVIKKLGIESKAELNRTRHVLLKGIFEATEVKTPTTFIVLNDKLPEPPNEEMKKKILDIVTAEDGSGFNVKSEHASVTFSADGANIDLEGTL</sequence>
<feature type="coiled-coil region" evidence="3">
    <location>
        <begin position="866"/>
        <end position="900"/>
    </location>
</feature>
<keyword evidence="1" id="KW-0106">Calcium</keyword>
<dbReference type="SUPFAM" id="SSF56112">
    <property type="entry name" value="Protein kinase-like (PK-like)"/>
    <property type="match status" value="1"/>
</dbReference>
<dbReference type="EMBL" id="JATAAI010000040">
    <property type="protein sequence ID" value="KAK1734314.1"/>
    <property type="molecule type" value="Genomic_DNA"/>
</dbReference>
<dbReference type="GO" id="GO:0005524">
    <property type="term" value="F:ATP binding"/>
    <property type="evidence" value="ECO:0007669"/>
    <property type="project" value="InterPro"/>
</dbReference>